<comment type="caution">
    <text evidence="2">The sequence shown here is derived from an EMBL/GenBank/DDBJ whole genome shotgun (WGS) entry which is preliminary data.</text>
</comment>
<gene>
    <name evidence="2" type="ORF">GTP44_20580</name>
</gene>
<dbReference type="Proteomes" id="UP000474565">
    <property type="component" value="Unassembled WGS sequence"/>
</dbReference>
<feature type="region of interest" description="Disordered" evidence="1">
    <location>
        <begin position="1"/>
        <end position="25"/>
    </location>
</feature>
<dbReference type="EMBL" id="WWCP01000031">
    <property type="protein sequence ID" value="MYM84337.1"/>
    <property type="molecule type" value="Genomic_DNA"/>
</dbReference>
<name>A0A6L8MM85_9BURK</name>
<proteinExistence type="predicted"/>
<reference evidence="2 3" key="1">
    <citation type="submission" date="2019-12" db="EMBL/GenBank/DDBJ databases">
        <title>Novel species isolated from a subtropical stream in China.</title>
        <authorList>
            <person name="Lu H."/>
        </authorList>
    </citation>
    <scope>NUCLEOTIDE SEQUENCE [LARGE SCALE GENOMIC DNA]</scope>
    <source>
        <strain evidence="2 3">FT50W</strain>
    </source>
</reference>
<organism evidence="2 3">
    <name type="scientific">Duganella lactea</name>
    <dbReference type="NCBI Taxonomy" id="2692173"/>
    <lineage>
        <taxon>Bacteria</taxon>
        <taxon>Pseudomonadati</taxon>
        <taxon>Pseudomonadota</taxon>
        <taxon>Betaproteobacteria</taxon>
        <taxon>Burkholderiales</taxon>
        <taxon>Oxalobacteraceae</taxon>
        <taxon>Telluria group</taxon>
        <taxon>Duganella</taxon>
    </lineage>
</organism>
<protein>
    <submittedName>
        <fullName evidence="2">Uncharacterized protein</fullName>
    </submittedName>
</protein>
<sequence length="69" mass="7857">MGNRQNGLDKLSSVARGKRKKISKKPLESGWRRLIWESAVARMGAASGEFSPEFNHIASFEKDIYHAYF</sequence>
<dbReference type="AlphaFoldDB" id="A0A6L8MM85"/>
<evidence type="ECO:0000256" key="1">
    <source>
        <dbReference type="SAM" id="MobiDB-lite"/>
    </source>
</evidence>
<accession>A0A6L8MM85</accession>
<evidence type="ECO:0000313" key="3">
    <source>
        <dbReference type="Proteomes" id="UP000474565"/>
    </source>
</evidence>
<evidence type="ECO:0000313" key="2">
    <source>
        <dbReference type="EMBL" id="MYM84337.1"/>
    </source>
</evidence>
<dbReference type="RefSeq" id="WP_161020873.1">
    <property type="nucleotide sequence ID" value="NZ_WWCP01000031.1"/>
</dbReference>